<evidence type="ECO:0000313" key="9">
    <source>
        <dbReference type="EMBL" id="TET13394.1"/>
    </source>
</evidence>
<evidence type="ECO:0000256" key="3">
    <source>
        <dbReference type="ARBA" id="ARBA00020776"/>
    </source>
</evidence>
<dbReference type="Pfam" id="PF00004">
    <property type="entry name" value="AAA"/>
    <property type="match status" value="1"/>
</dbReference>
<dbReference type="InterPro" id="IPR027417">
    <property type="entry name" value="P-loop_NTPase"/>
</dbReference>
<organism evidence="9 10">
    <name type="scientific">Aerophobetes bacterium</name>
    <dbReference type="NCBI Taxonomy" id="2030807"/>
    <lineage>
        <taxon>Bacteria</taxon>
        <taxon>Candidatus Aerophobota</taxon>
    </lineage>
</organism>
<evidence type="ECO:0000256" key="5">
    <source>
        <dbReference type="ARBA" id="ARBA00022741"/>
    </source>
</evidence>
<dbReference type="CDD" id="cd18139">
    <property type="entry name" value="HLD_clamp_RarA"/>
    <property type="match status" value="1"/>
</dbReference>
<keyword evidence="5" id="KW-0547">Nucleotide-binding</keyword>
<dbReference type="GO" id="GO:0016887">
    <property type="term" value="F:ATP hydrolysis activity"/>
    <property type="evidence" value="ECO:0007669"/>
    <property type="project" value="InterPro"/>
</dbReference>
<dbReference type="GO" id="GO:0006261">
    <property type="term" value="P:DNA-templated DNA replication"/>
    <property type="evidence" value="ECO:0007669"/>
    <property type="project" value="TreeGrafter"/>
</dbReference>
<dbReference type="Proteomes" id="UP000316360">
    <property type="component" value="Unassembled WGS sequence"/>
</dbReference>
<evidence type="ECO:0000256" key="4">
    <source>
        <dbReference type="ARBA" id="ARBA00022705"/>
    </source>
</evidence>
<comment type="similarity">
    <text evidence="2">Belongs to the AAA ATPase family. RarA/MGS1/WRNIP1 subfamily.</text>
</comment>
<dbReference type="Gene3D" id="1.10.8.60">
    <property type="match status" value="1"/>
</dbReference>
<accession>A0A523S5T7</accession>
<dbReference type="Gene3D" id="1.20.272.10">
    <property type="match status" value="1"/>
</dbReference>
<dbReference type="FunFam" id="1.10.8.60:FF:000029">
    <property type="entry name" value="Replication-associated recombination protein A"/>
    <property type="match status" value="1"/>
</dbReference>
<dbReference type="CDD" id="cd00009">
    <property type="entry name" value="AAA"/>
    <property type="match status" value="1"/>
</dbReference>
<comment type="function">
    <text evidence="1">DNA-dependent ATPase that plays important roles in cellular responses to stalled DNA replication processes.</text>
</comment>
<dbReference type="AlphaFoldDB" id="A0A523S5T7"/>
<dbReference type="FunFam" id="3.40.50.300:FF:000137">
    <property type="entry name" value="Replication-associated recombination protein A"/>
    <property type="match status" value="1"/>
</dbReference>
<dbReference type="SUPFAM" id="SSF52540">
    <property type="entry name" value="P-loop containing nucleoside triphosphate hydrolases"/>
    <property type="match status" value="1"/>
</dbReference>
<evidence type="ECO:0000256" key="1">
    <source>
        <dbReference type="ARBA" id="ARBA00002393"/>
    </source>
</evidence>
<evidence type="ECO:0000259" key="8">
    <source>
        <dbReference type="SMART" id="SM00382"/>
    </source>
</evidence>
<keyword evidence="6" id="KW-0067">ATP-binding</keyword>
<reference evidence="9 10" key="1">
    <citation type="submission" date="2019-03" db="EMBL/GenBank/DDBJ databases">
        <title>Metabolic potential of uncultured bacteria and archaea associated with petroleum seepage in deep-sea sediments.</title>
        <authorList>
            <person name="Dong X."/>
            <person name="Hubert C."/>
        </authorList>
    </citation>
    <scope>NUCLEOTIDE SEQUENCE [LARGE SCALE GENOMIC DNA]</scope>
    <source>
        <strain evidence="9">E44_bin7</strain>
    </source>
</reference>
<dbReference type="InterPro" id="IPR008921">
    <property type="entry name" value="DNA_pol3_clamp-load_cplx_C"/>
</dbReference>
<evidence type="ECO:0000313" key="10">
    <source>
        <dbReference type="Proteomes" id="UP000316360"/>
    </source>
</evidence>
<evidence type="ECO:0000256" key="6">
    <source>
        <dbReference type="ARBA" id="ARBA00022840"/>
    </source>
</evidence>
<name>A0A523S5T7_UNCAE</name>
<dbReference type="GO" id="GO:0008047">
    <property type="term" value="F:enzyme activator activity"/>
    <property type="evidence" value="ECO:0007669"/>
    <property type="project" value="TreeGrafter"/>
</dbReference>
<dbReference type="FunFam" id="1.20.272.10:FF:000001">
    <property type="entry name" value="Putative AAA family ATPase"/>
    <property type="match status" value="1"/>
</dbReference>
<dbReference type="GO" id="GO:0017116">
    <property type="term" value="F:single-stranded DNA helicase activity"/>
    <property type="evidence" value="ECO:0007669"/>
    <property type="project" value="TreeGrafter"/>
</dbReference>
<dbReference type="Pfam" id="PF12002">
    <property type="entry name" value="MgsA_C"/>
    <property type="match status" value="1"/>
</dbReference>
<dbReference type="InterPro" id="IPR032423">
    <property type="entry name" value="AAA_assoc_2"/>
</dbReference>
<dbReference type="GO" id="GO:0005524">
    <property type="term" value="F:ATP binding"/>
    <property type="evidence" value="ECO:0007669"/>
    <property type="project" value="UniProtKB-KW"/>
</dbReference>
<keyword evidence="4" id="KW-0235">DNA replication</keyword>
<sequence length="458" mass="51727">MELFAKEKSEVIRDMPLALRMSPKRLSQFVGQEHILGKGKLLRRAIEADRIVSLIFYGPSGCGKSALARIIAERTKAHFEELNAVTSGVADLRKIIERAWQKRKFSGQKTILLIDELHHFNRSQQDGLLPDVEKGIVTLIGITTENPYFYINSRLLSRSQIFEFKPLNDEELKVILKRAIEDKENGLGKKRINIAPEALKHLIKTSNGDARRALNALEVGVMTTKPSRNGEINFTLSVAEESIQKKAVVYDKKGNEHYDTISAFIKSMRGSDPDATLYWLAKMIYAGEDPRFIARRIVICASEDVGNADPQALVVANAALEACEFLGMPEAKIPLAQAAIYIACALKSNAAYKGIDKALADIEEKKILKPPKYLTKAGQKDYKYPHNYAKGWVEQDYLPVKRKYYFPTEEGYEAKIKKRMEELESRIAKDSKFSHRQKPDHPIEKVTGKGKGDKDRTF</sequence>
<dbReference type="EMBL" id="SOKJ01000007">
    <property type="protein sequence ID" value="TET13394.1"/>
    <property type="molecule type" value="Genomic_DNA"/>
</dbReference>
<dbReference type="GO" id="GO:0003677">
    <property type="term" value="F:DNA binding"/>
    <property type="evidence" value="ECO:0007669"/>
    <property type="project" value="InterPro"/>
</dbReference>
<protein>
    <recommendedName>
        <fullName evidence="3">Replication-associated recombination protein A</fullName>
    </recommendedName>
</protein>
<comment type="caution">
    <text evidence="9">The sequence shown here is derived from an EMBL/GenBank/DDBJ whole genome shotgun (WGS) entry which is preliminary data.</text>
</comment>
<evidence type="ECO:0000256" key="2">
    <source>
        <dbReference type="ARBA" id="ARBA00008959"/>
    </source>
</evidence>
<dbReference type="InterPro" id="IPR051314">
    <property type="entry name" value="AAA_ATPase_RarA/MGS1/WRNIP1"/>
</dbReference>
<dbReference type="InterPro" id="IPR003959">
    <property type="entry name" value="ATPase_AAA_core"/>
</dbReference>
<feature type="domain" description="AAA+ ATPase" evidence="8">
    <location>
        <begin position="50"/>
        <end position="167"/>
    </location>
</feature>
<proteinExistence type="inferred from homology"/>
<dbReference type="GO" id="GO:0000731">
    <property type="term" value="P:DNA synthesis involved in DNA repair"/>
    <property type="evidence" value="ECO:0007669"/>
    <property type="project" value="TreeGrafter"/>
</dbReference>
<dbReference type="Gene3D" id="3.40.50.300">
    <property type="entry name" value="P-loop containing nucleotide triphosphate hydrolases"/>
    <property type="match status" value="1"/>
</dbReference>
<dbReference type="Pfam" id="PF16193">
    <property type="entry name" value="AAA_assoc_2"/>
    <property type="match status" value="1"/>
</dbReference>
<dbReference type="PANTHER" id="PTHR13779:SF7">
    <property type="entry name" value="ATPASE WRNIP1"/>
    <property type="match status" value="1"/>
</dbReference>
<dbReference type="PANTHER" id="PTHR13779">
    <property type="entry name" value="WERNER HELICASE-INTERACTING PROTEIN 1 FAMILY MEMBER"/>
    <property type="match status" value="1"/>
</dbReference>
<dbReference type="InterPro" id="IPR003593">
    <property type="entry name" value="AAA+_ATPase"/>
</dbReference>
<dbReference type="SMART" id="SM00382">
    <property type="entry name" value="AAA"/>
    <property type="match status" value="1"/>
</dbReference>
<dbReference type="Gene3D" id="1.10.3710.10">
    <property type="entry name" value="DNA polymerase III clamp loader subunits, C-terminal domain"/>
    <property type="match status" value="1"/>
</dbReference>
<feature type="region of interest" description="Disordered" evidence="7">
    <location>
        <begin position="427"/>
        <end position="458"/>
    </location>
</feature>
<dbReference type="SUPFAM" id="SSF48019">
    <property type="entry name" value="post-AAA+ oligomerization domain-like"/>
    <property type="match status" value="1"/>
</dbReference>
<dbReference type="InterPro" id="IPR021886">
    <property type="entry name" value="MgsA_C"/>
</dbReference>
<evidence type="ECO:0000256" key="7">
    <source>
        <dbReference type="SAM" id="MobiDB-lite"/>
    </source>
</evidence>
<gene>
    <name evidence="9" type="ORF">E3J84_00120</name>
</gene>